<organism evidence="1 2">
    <name type="scientific">Rhodnius prolixus</name>
    <name type="common">Triatomid bug</name>
    <dbReference type="NCBI Taxonomy" id="13249"/>
    <lineage>
        <taxon>Eukaryota</taxon>
        <taxon>Metazoa</taxon>
        <taxon>Ecdysozoa</taxon>
        <taxon>Arthropoda</taxon>
        <taxon>Hexapoda</taxon>
        <taxon>Insecta</taxon>
        <taxon>Pterygota</taxon>
        <taxon>Neoptera</taxon>
        <taxon>Paraneoptera</taxon>
        <taxon>Hemiptera</taxon>
        <taxon>Heteroptera</taxon>
        <taxon>Panheteroptera</taxon>
        <taxon>Cimicomorpha</taxon>
        <taxon>Reduviidae</taxon>
        <taxon>Triatominae</taxon>
        <taxon>Rhodnius</taxon>
    </lineage>
</organism>
<dbReference type="EMBL" id="ACPB03010500">
    <property type="status" value="NOT_ANNOTATED_CDS"/>
    <property type="molecule type" value="Genomic_DNA"/>
</dbReference>
<dbReference type="InParanoid" id="T1H8A2"/>
<protein>
    <submittedName>
        <fullName evidence="1">Uncharacterized protein</fullName>
    </submittedName>
</protein>
<dbReference type="HOGENOM" id="CLU_3392753_0_0_1"/>
<reference evidence="1" key="1">
    <citation type="submission" date="2015-05" db="UniProtKB">
        <authorList>
            <consortium name="EnsemblMetazoa"/>
        </authorList>
    </citation>
    <scope>IDENTIFICATION</scope>
</reference>
<dbReference type="EMBL" id="ACPB03010501">
    <property type="status" value="NOT_ANNOTATED_CDS"/>
    <property type="molecule type" value="Genomic_DNA"/>
</dbReference>
<dbReference type="AlphaFoldDB" id="T1H8A2"/>
<proteinExistence type="predicted"/>
<accession>T1H8A2</accession>
<evidence type="ECO:0000313" key="2">
    <source>
        <dbReference type="Proteomes" id="UP000015103"/>
    </source>
</evidence>
<sequence>MDADMRTSFIRVVCLLIICIEAHQLLKLLALS</sequence>
<dbReference type="EnsemblMetazoa" id="RPRC000241-RA">
    <property type="protein sequence ID" value="RPRC000241-PA"/>
    <property type="gene ID" value="RPRC000241"/>
</dbReference>
<keyword evidence="2" id="KW-1185">Reference proteome</keyword>
<dbReference type="Proteomes" id="UP000015103">
    <property type="component" value="Unassembled WGS sequence"/>
</dbReference>
<dbReference type="VEuPathDB" id="VectorBase:RPRC000241"/>
<evidence type="ECO:0000313" key="1">
    <source>
        <dbReference type="EnsemblMetazoa" id="RPRC000241-PA"/>
    </source>
</evidence>
<name>T1H8A2_RHOPR</name>